<comment type="caution">
    <text evidence="2">The sequence shown here is derived from an EMBL/GenBank/DDBJ whole genome shotgun (WGS) entry which is preliminary data.</text>
</comment>
<dbReference type="AlphaFoldDB" id="A0A3R9PU11"/>
<name>A0A3R9PU11_9CREN</name>
<gene>
    <name evidence="2" type="ORF">D6D85_11690</name>
</gene>
<evidence type="ECO:0008006" key="4">
    <source>
        <dbReference type="Google" id="ProtNLM"/>
    </source>
</evidence>
<evidence type="ECO:0000313" key="2">
    <source>
        <dbReference type="EMBL" id="RSN73032.1"/>
    </source>
</evidence>
<proteinExistence type="predicted"/>
<dbReference type="PANTHER" id="PTHR34314">
    <property type="entry name" value="CRENARCHAEAL PROTEIN, PUTATIVE-RELATED"/>
    <property type="match status" value="1"/>
</dbReference>
<organism evidence="2 3">
    <name type="scientific">Candidatus Methanodesulfokora washburnensis</name>
    <dbReference type="NCBI Taxonomy" id="2478471"/>
    <lineage>
        <taxon>Archaea</taxon>
        <taxon>Thermoproteota</taxon>
        <taxon>Candidatus Korarchaeia</taxon>
        <taxon>Candidatus Korarchaeia incertae sedis</taxon>
        <taxon>Candidatus Methanodesulfokora</taxon>
    </lineage>
</organism>
<dbReference type="PANTHER" id="PTHR34314:SF6">
    <property type="entry name" value="DUF3782 DOMAIN-CONTAINING PROTEIN"/>
    <property type="match status" value="1"/>
</dbReference>
<accession>A0A3R9PU11</accession>
<keyword evidence="3" id="KW-1185">Reference proteome</keyword>
<evidence type="ECO:0000256" key="1">
    <source>
        <dbReference type="SAM" id="Coils"/>
    </source>
</evidence>
<evidence type="ECO:0000313" key="3">
    <source>
        <dbReference type="Proteomes" id="UP000277582"/>
    </source>
</evidence>
<dbReference type="RefSeq" id="WP_125672140.1">
    <property type="nucleotide sequence ID" value="NZ_RCOS01000130.1"/>
</dbReference>
<protein>
    <recommendedName>
        <fullName evidence="4">DUF3782 domain-containing protein</fullName>
    </recommendedName>
</protein>
<sequence>MKEDVNKNTENIASLTEKADKNTENIAKLTENVSKLLKETERLRGRDVELRTVLMLREWFRRHAPDYEVFMWDGTGADLLVEGKGILASIEITIKPKAEDIRQIKSGIGAIMDDWGRKPDLLIVYSRSGIIPKKVAEIAEKMGVKLARRPADIKRMLNLQSSSH</sequence>
<reference evidence="2 3" key="1">
    <citation type="submission" date="2018-10" db="EMBL/GenBank/DDBJ databases">
        <title>Co-occurring genomic capacity for anaerobic methane metabolism and dissimilatory sulfite reduction discovered in the Korarchaeota.</title>
        <authorList>
            <person name="Mckay L.J."/>
            <person name="Dlakic M."/>
            <person name="Fields M.W."/>
            <person name="Delmont T.O."/>
            <person name="Eren A.M."/>
            <person name="Jay Z.J."/>
            <person name="Klingelsmith K.B."/>
            <person name="Rusch D.B."/>
            <person name="Inskeep W.P."/>
        </authorList>
    </citation>
    <scope>NUCLEOTIDE SEQUENCE [LARGE SCALE GENOMIC DNA]</scope>
    <source>
        <strain evidence="2 3">MDKW</strain>
    </source>
</reference>
<dbReference type="Proteomes" id="UP000277582">
    <property type="component" value="Unassembled WGS sequence"/>
</dbReference>
<feature type="coiled-coil region" evidence="1">
    <location>
        <begin position="12"/>
        <end position="46"/>
    </location>
</feature>
<dbReference type="EMBL" id="RCOS01000130">
    <property type="protein sequence ID" value="RSN73032.1"/>
    <property type="molecule type" value="Genomic_DNA"/>
</dbReference>
<keyword evidence="1" id="KW-0175">Coiled coil</keyword>